<organism evidence="1 2">
    <name type="scientific">Cellulophaga fucicola</name>
    <dbReference type="NCBI Taxonomy" id="76595"/>
    <lineage>
        <taxon>Bacteria</taxon>
        <taxon>Pseudomonadati</taxon>
        <taxon>Bacteroidota</taxon>
        <taxon>Flavobacteriia</taxon>
        <taxon>Flavobacteriales</taxon>
        <taxon>Flavobacteriaceae</taxon>
        <taxon>Cellulophaga</taxon>
    </lineage>
</organism>
<dbReference type="SUPFAM" id="SSF52047">
    <property type="entry name" value="RNI-like"/>
    <property type="match status" value="1"/>
</dbReference>
<evidence type="ECO:0008006" key="3">
    <source>
        <dbReference type="Google" id="ProtNLM"/>
    </source>
</evidence>
<dbReference type="PANTHER" id="PTHR47186:SF61">
    <property type="entry name" value="LEUCINE-RICH REPEAT-CONTAINING PROTEIN 57-RELATED"/>
    <property type="match status" value="1"/>
</dbReference>
<dbReference type="Proteomes" id="UP000183257">
    <property type="component" value="Unassembled WGS sequence"/>
</dbReference>
<dbReference type="Gene3D" id="3.80.10.10">
    <property type="entry name" value="Ribonuclease Inhibitor"/>
    <property type="match status" value="3"/>
</dbReference>
<dbReference type="AlphaFoldDB" id="A0A1K1P398"/>
<gene>
    <name evidence="1" type="ORF">SAMN05660313_01581</name>
</gene>
<proteinExistence type="predicted"/>
<protein>
    <recommendedName>
        <fullName evidence="3">Leucine rich repeat-containing protein</fullName>
    </recommendedName>
</protein>
<accession>A0A1K1P398</accession>
<keyword evidence="2" id="KW-1185">Reference proteome</keyword>
<reference evidence="2" key="1">
    <citation type="submission" date="2016-11" db="EMBL/GenBank/DDBJ databases">
        <authorList>
            <person name="Varghese N."/>
            <person name="Submissions S."/>
        </authorList>
    </citation>
    <scope>NUCLEOTIDE SEQUENCE [LARGE SCALE GENOMIC DNA]</scope>
    <source>
        <strain evidence="2">DSM 24786</strain>
    </source>
</reference>
<evidence type="ECO:0000313" key="1">
    <source>
        <dbReference type="EMBL" id="SFW42055.1"/>
    </source>
</evidence>
<dbReference type="EMBL" id="FPIY01000002">
    <property type="protein sequence ID" value="SFW42055.1"/>
    <property type="molecule type" value="Genomic_DNA"/>
</dbReference>
<dbReference type="SUPFAM" id="SSF52058">
    <property type="entry name" value="L domain-like"/>
    <property type="match status" value="1"/>
</dbReference>
<name>A0A1K1P398_9FLAO</name>
<evidence type="ECO:0000313" key="2">
    <source>
        <dbReference type="Proteomes" id="UP000183257"/>
    </source>
</evidence>
<dbReference type="PANTHER" id="PTHR47186">
    <property type="entry name" value="LEUCINE-RICH REPEAT-CONTAINING PROTEIN 57"/>
    <property type="match status" value="1"/>
</dbReference>
<dbReference type="InterPro" id="IPR032675">
    <property type="entry name" value="LRR_dom_sf"/>
</dbReference>
<dbReference type="STRING" id="76595.SAMN05660313_01581"/>
<sequence>MQNSFIPELRDILASLNTVKNIIVFFEKFVKPKLNGLMILAKHELGFNFYEDETSFEKIKGCDNYPEDFYYEIFVLAKSTKNKQIRTECANIIKKQAPEALQLAFKSRKKITTIQDSQSFNKKLIAVLEYGVLSEDLDLCKLYTLVCKRLTLSLEYRSKEVIELLIETPRLLSQFNGVKELTISTSRQEEGFRNVVNNITQLSSLEKLELDIDYKYIPEELERLVNLKEFILAAPNLVWVPVGITKLKALKKLEFRGDFRYGDDDPNPNIVNFIWLTELTSLKHLRIGSFTVQDLSNVELPASLKKLELFRLENLTALPETLGHLPKLKTLRLSGIRELEHFPASVSEFKTLEVLEAIHLSKLKKVPAAFIFGPNIKRLLGLYTEFMPYGVTPVTKLKRIVFTNPELLSFVLDNALSFTNLKEIEINCDAPQRRSEHTLSAFKKLKNLKYKLAHHLEWVLEDIHECKKLEDVFIYGIYNGADAKITNADVANFPQSFSRIEYLQTLKVHSAKALVLNTDYLPIKTDSLTITGIKVIEPGIEDFEVTNLKVIDTPITALQKFYSVIRAKKIKLDDVNSAKNETLDFDNFKDPESIKDFIFNSNVKGLDKALKALCNLQTLTIDFNVDNAEQNNGLTAYTHHNLKNLTIKNFNGDTSVIKLLLEHTPHLEFLEIYDCVGLVDLPKVTLNKLKTLKLFYSDDIQSIENVTVPNIELFKVLSCDNFGYNAMVTASHWKTLKFLWLEHISKDLETYPETIADLNLDTFFIDGFLTKRQIPKWIGRMKSLRVLGIEQFYYCPLPEELAELTQLKIMSIRGCDFTEQVSDKFKNLNLEDLIYRYSKFNGNNMKSSKFYALAKNKILKEDFDNRYEKYDLYC</sequence>